<dbReference type="CDD" id="cd14473">
    <property type="entry name" value="FERM_B-lobe"/>
    <property type="match status" value="1"/>
</dbReference>
<name>A0AAV7RXK4_PLEWA</name>
<dbReference type="Gene3D" id="3.10.20.90">
    <property type="entry name" value="Phosphatidylinositol 3-kinase Catalytic Subunit, Chain A, domain 1"/>
    <property type="match status" value="1"/>
</dbReference>
<accession>A0AAV7RXK4</accession>
<feature type="region of interest" description="Disordered" evidence="11">
    <location>
        <begin position="1621"/>
        <end position="1713"/>
    </location>
</feature>
<evidence type="ECO:0000256" key="3">
    <source>
        <dbReference type="ARBA" id="ARBA00012180"/>
    </source>
</evidence>
<keyword evidence="5 10" id="KW-0175">Coiled coil</keyword>
<dbReference type="PANTHER" id="PTHR22903">
    <property type="entry name" value="PLEKHH PROTEIN"/>
    <property type="match status" value="1"/>
</dbReference>
<dbReference type="Pfam" id="PF00169">
    <property type="entry name" value="PH"/>
    <property type="match status" value="1"/>
</dbReference>
<evidence type="ECO:0000256" key="2">
    <source>
        <dbReference type="ARBA" id="ARBA00010879"/>
    </source>
</evidence>
<dbReference type="EMBL" id="JANPWB010000009">
    <property type="protein sequence ID" value="KAJ1157182.1"/>
    <property type="molecule type" value="Genomic_DNA"/>
</dbReference>
<dbReference type="InterPro" id="IPR043128">
    <property type="entry name" value="Rev_trsase/Diguanyl_cyclase"/>
</dbReference>
<dbReference type="SMART" id="SM00139">
    <property type="entry name" value="MyTH4"/>
    <property type="match status" value="1"/>
</dbReference>
<dbReference type="InterPro" id="IPR036397">
    <property type="entry name" value="RNaseH_sf"/>
</dbReference>
<comment type="subcellular location">
    <subcellularLocation>
        <location evidence="1">Cell membrane</location>
        <topology evidence="1">Peripheral membrane protein</topology>
        <orientation evidence="1">Cytoplasmic side</orientation>
    </subcellularLocation>
</comment>
<feature type="compositionally biased region" description="Polar residues" evidence="11">
    <location>
        <begin position="1397"/>
        <end position="1417"/>
    </location>
</feature>
<evidence type="ECO:0000259" key="14">
    <source>
        <dbReference type="PROSITE" id="PS50994"/>
    </source>
</evidence>
<feature type="region of interest" description="Disordered" evidence="11">
    <location>
        <begin position="2475"/>
        <end position="2501"/>
    </location>
</feature>
<dbReference type="Pfam" id="PF21989">
    <property type="entry name" value="RA_2"/>
    <property type="match status" value="1"/>
</dbReference>
<dbReference type="InterPro" id="IPR019749">
    <property type="entry name" value="Band_41_domain"/>
</dbReference>
<dbReference type="PROSITE" id="PS50057">
    <property type="entry name" value="FERM_3"/>
    <property type="match status" value="1"/>
</dbReference>
<feature type="compositionally biased region" description="Polar residues" evidence="11">
    <location>
        <begin position="2482"/>
        <end position="2494"/>
    </location>
</feature>
<feature type="region of interest" description="Disordered" evidence="11">
    <location>
        <begin position="1282"/>
        <end position="1321"/>
    </location>
</feature>
<dbReference type="FunFam" id="1.20.80.10:FF:000021">
    <property type="entry name" value="pleckstrin homology domain-containing family H member 2"/>
    <property type="match status" value="1"/>
</dbReference>
<feature type="domain" description="MyTH4" evidence="15">
    <location>
        <begin position="1963"/>
        <end position="2118"/>
    </location>
</feature>
<dbReference type="Gene3D" id="3.10.10.10">
    <property type="entry name" value="HIV Type 1 Reverse Transcriptase, subunit A, domain 1"/>
    <property type="match status" value="1"/>
</dbReference>
<gene>
    <name evidence="16" type="ORF">NDU88_009897</name>
</gene>
<feature type="region of interest" description="Disordered" evidence="11">
    <location>
        <begin position="50"/>
        <end position="75"/>
    </location>
</feature>
<feature type="compositionally biased region" description="Polar residues" evidence="11">
    <location>
        <begin position="1524"/>
        <end position="1533"/>
    </location>
</feature>
<evidence type="ECO:0000256" key="10">
    <source>
        <dbReference type="SAM" id="Coils"/>
    </source>
</evidence>
<dbReference type="InterPro" id="IPR011993">
    <property type="entry name" value="PH-like_dom_sf"/>
</dbReference>
<dbReference type="PROSITE" id="PS50003">
    <property type="entry name" value="PH_DOMAIN"/>
    <property type="match status" value="1"/>
</dbReference>
<dbReference type="FunFam" id="1.10.340.70:FF:000001">
    <property type="entry name" value="Retrovirus-related Pol polyprotein from transposon gypsy-like Protein"/>
    <property type="match status" value="1"/>
</dbReference>
<dbReference type="Pfam" id="PF00665">
    <property type="entry name" value="rve"/>
    <property type="match status" value="1"/>
</dbReference>
<dbReference type="InterPro" id="IPR038185">
    <property type="entry name" value="MyTH4_dom_sf"/>
</dbReference>
<dbReference type="GO" id="GO:0005856">
    <property type="term" value="C:cytoskeleton"/>
    <property type="evidence" value="ECO:0007669"/>
    <property type="project" value="InterPro"/>
</dbReference>
<dbReference type="EC" id="3.1.26.4" evidence="3"/>
<proteinExistence type="inferred from homology"/>
<dbReference type="GO" id="GO:0003779">
    <property type="term" value="F:actin binding"/>
    <property type="evidence" value="ECO:0007669"/>
    <property type="project" value="TreeGrafter"/>
</dbReference>
<feature type="coiled-coil region" evidence="10">
    <location>
        <begin position="1030"/>
        <end position="1174"/>
    </location>
</feature>
<dbReference type="FunFam" id="2.30.29.30:FF:000286">
    <property type="entry name" value="PH-protein kinase domain containing protein"/>
    <property type="match status" value="1"/>
</dbReference>
<feature type="region of interest" description="Disordered" evidence="11">
    <location>
        <begin position="313"/>
        <end position="346"/>
    </location>
</feature>
<evidence type="ECO:0000256" key="6">
    <source>
        <dbReference type="ARBA" id="ARBA00039658"/>
    </source>
</evidence>
<dbReference type="SMART" id="SM00233">
    <property type="entry name" value="PH"/>
    <property type="match status" value="2"/>
</dbReference>
<protein>
    <recommendedName>
        <fullName evidence="6">Gypsy retrotransposon integrase-like protein 1</fullName>
        <ecNumber evidence="3">3.1.26.4</ecNumber>
    </recommendedName>
    <alternativeName>
        <fullName evidence="9">Pleckstrin homology domain-containing family H member 2</fullName>
    </alternativeName>
</protein>
<dbReference type="GO" id="GO:0005737">
    <property type="term" value="C:cytoplasm"/>
    <property type="evidence" value="ECO:0007669"/>
    <property type="project" value="TreeGrafter"/>
</dbReference>
<dbReference type="Gene3D" id="1.10.340.70">
    <property type="match status" value="1"/>
</dbReference>
<comment type="subunit">
    <text evidence="8">Self-associates. Interacts with TGFB1I1.</text>
</comment>
<dbReference type="FunFam" id="3.30.420.10:FF:000032">
    <property type="entry name" value="Retrovirus-related Pol polyprotein from transposon 297-like Protein"/>
    <property type="match status" value="1"/>
</dbReference>
<evidence type="ECO:0000259" key="13">
    <source>
        <dbReference type="PROSITE" id="PS50057"/>
    </source>
</evidence>
<dbReference type="Gene3D" id="3.30.70.270">
    <property type="match status" value="1"/>
</dbReference>
<dbReference type="CDD" id="cd13282">
    <property type="entry name" value="PH1_PLEKHH1_PLEKHH2"/>
    <property type="match status" value="1"/>
</dbReference>
<feature type="coiled-coil region" evidence="10">
    <location>
        <begin position="22"/>
        <end position="49"/>
    </location>
</feature>
<dbReference type="InterPro" id="IPR001584">
    <property type="entry name" value="Integrase_cat-core"/>
</dbReference>
<dbReference type="InterPro" id="IPR019748">
    <property type="entry name" value="FERM_central"/>
</dbReference>
<dbReference type="InterPro" id="IPR043502">
    <property type="entry name" value="DNA/RNA_pol_sf"/>
</dbReference>
<dbReference type="SUPFAM" id="SSF53098">
    <property type="entry name" value="Ribonuclease H-like"/>
    <property type="match status" value="1"/>
</dbReference>
<dbReference type="CDD" id="cd01647">
    <property type="entry name" value="RT_LTR"/>
    <property type="match status" value="1"/>
</dbReference>
<dbReference type="SUPFAM" id="SSF47031">
    <property type="entry name" value="Second domain of FERM"/>
    <property type="match status" value="1"/>
</dbReference>
<dbReference type="Pfam" id="PF00784">
    <property type="entry name" value="MyTH4"/>
    <property type="match status" value="1"/>
</dbReference>
<dbReference type="InterPro" id="IPR041588">
    <property type="entry name" value="Integrase_H2C2"/>
</dbReference>
<dbReference type="FunFam" id="2.30.29.30:FF:000295">
    <property type="entry name" value="pleckstrin homology domain-containing family H member 2 isoform X1"/>
    <property type="match status" value="1"/>
</dbReference>
<dbReference type="GO" id="GO:0015074">
    <property type="term" value="P:DNA integration"/>
    <property type="evidence" value="ECO:0007669"/>
    <property type="project" value="InterPro"/>
</dbReference>
<comment type="caution">
    <text evidence="16">The sequence shown here is derived from an EMBL/GenBank/DDBJ whole genome shotgun (WGS) entry which is preliminary data.</text>
</comment>
<evidence type="ECO:0000256" key="11">
    <source>
        <dbReference type="SAM" id="MobiDB-lite"/>
    </source>
</evidence>
<feature type="region of interest" description="Disordered" evidence="11">
    <location>
        <begin position="1388"/>
        <end position="1423"/>
    </location>
</feature>
<evidence type="ECO:0000256" key="5">
    <source>
        <dbReference type="ARBA" id="ARBA00023054"/>
    </source>
</evidence>
<dbReference type="Gene3D" id="1.25.40.530">
    <property type="entry name" value="MyTH4 domain"/>
    <property type="match status" value="1"/>
</dbReference>
<dbReference type="PROSITE" id="PS50994">
    <property type="entry name" value="INTEGRASE"/>
    <property type="match status" value="1"/>
</dbReference>
<dbReference type="InterPro" id="IPR000477">
    <property type="entry name" value="RT_dom"/>
</dbReference>
<dbReference type="InterPro" id="IPR000857">
    <property type="entry name" value="MyTH4_dom"/>
</dbReference>
<evidence type="ECO:0000256" key="4">
    <source>
        <dbReference type="ARBA" id="ARBA00022737"/>
    </source>
</evidence>
<dbReference type="Gene3D" id="2.30.29.30">
    <property type="entry name" value="Pleckstrin-homology domain (PH domain)/Phosphotyrosine-binding domain (PTB)"/>
    <property type="match status" value="3"/>
</dbReference>
<dbReference type="CDD" id="cd17179">
    <property type="entry name" value="FERM_F1_PLEKHH2"/>
    <property type="match status" value="1"/>
</dbReference>
<feature type="compositionally biased region" description="Low complexity" evidence="11">
    <location>
        <begin position="55"/>
        <end position="64"/>
    </location>
</feature>
<comment type="function">
    <text evidence="7">In the kidney glomerulus may play a role in linking podocyte foot processes to the glomerular basement membrane. May be involved in stabilization of F-actin by attenuating its depolymerization. Can recruit TGFB1I1 from focal adhesions to podocyte lamellipodia.</text>
</comment>
<dbReference type="InterPro" id="IPR000299">
    <property type="entry name" value="FERM_domain"/>
</dbReference>
<reference evidence="16" key="1">
    <citation type="journal article" date="2022" name="bioRxiv">
        <title>Sequencing and chromosome-scale assembly of the giantPleurodeles waltlgenome.</title>
        <authorList>
            <person name="Brown T."/>
            <person name="Elewa A."/>
            <person name="Iarovenko S."/>
            <person name="Subramanian E."/>
            <person name="Araus A.J."/>
            <person name="Petzold A."/>
            <person name="Susuki M."/>
            <person name="Suzuki K.-i.T."/>
            <person name="Hayashi T."/>
            <person name="Toyoda A."/>
            <person name="Oliveira C."/>
            <person name="Osipova E."/>
            <person name="Leigh N.D."/>
            <person name="Simon A."/>
            <person name="Yun M.H."/>
        </authorList>
    </citation>
    <scope>NUCLEOTIDE SEQUENCE</scope>
    <source>
        <strain evidence="16">20211129_DDA</strain>
        <tissue evidence="16">Liver</tissue>
    </source>
</reference>
<dbReference type="InterPro" id="IPR035963">
    <property type="entry name" value="FERM_2"/>
</dbReference>
<keyword evidence="17" id="KW-1185">Reference proteome</keyword>
<dbReference type="Pfam" id="PF17921">
    <property type="entry name" value="Integrase_H2C2"/>
    <property type="match status" value="1"/>
</dbReference>
<dbReference type="FunFam" id="1.25.40.530:FF:000001">
    <property type="entry name" value="Pleckstrin homology domain-containing family H member 2"/>
    <property type="match status" value="1"/>
</dbReference>
<dbReference type="InterPro" id="IPR014352">
    <property type="entry name" value="FERM/acyl-CoA-bd_prot_sf"/>
</dbReference>
<evidence type="ECO:0000259" key="12">
    <source>
        <dbReference type="PROSITE" id="PS50003"/>
    </source>
</evidence>
<evidence type="ECO:0000256" key="8">
    <source>
        <dbReference type="ARBA" id="ARBA00064367"/>
    </source>
</evidence>
<dbReference type="PROSITE" id="PS51016">
    <property type="entry name" value="MYTH4"/>
    <property type="match status" value="1"/>
</dbReference>
<dbReference type="SUPFAM" id="SSF56672">
    <property type="entry name" value="DNA/RNA polymerases"/>
    <property type="match status" value="1"/>
</dbReference>
<evidence type="ECO:0000313" key="17">
    <source>
        <dbReference type="Proteomes" id="UP001066276"/>
    </source>
</evidence>
<dbReference type="GO" id="GO:0005886">
    <property type="term" value="C:plasma membrane"/>
    <property type="evidence" value="ECO:0007669"/>
    <property type="project" value="UniProtKB-SubCell"/>
</dbReference>
<keyword evidence="4" id="KW-0677">Repeat</keyword>
<dbReference type="SMART" id="SM00295">
    <property type="entry name" value="B41"/>
    <property type="match status" value="1"/>
</dbReference>
<dbReference type="Gene3D" id="3.30.420.10">
    <property type="entry name" value="Ribonuclease H-like superfamily/Ribonuclease H"/>
    <property type="match status" value="1"/>
</dbReference>
<dbReference type="InterPro" id="IPR012337">
    <property type="entry name" value="RNaseH-like_sf"/>
</dbReference>
<dbReference type="FunFam" id="3.10.20.90:FF:000125">
    <property type="entry name" value="pleckstrin homology domain-containing family H member 2"/>
    <property type="match status" value="1"/>
</dbReference>
<evidence type="ECO:0000259" key="15">
    <source>
        <dbReference type="PROSITE" id="PS51016"/>
    </source>
</evidence>
<feature type="region of interest" description="Disordered" evidence="11">
    <location>
        <begin position="1236"/>
        <end position="1264"/>
    </location>
</feature>
<comment type="similarity">
    <text evidence="2">Belongs to the beta type-B retroviral polymerase family. HERV class-II K(HML-2) pol subfamily.</text>
</comment>
<dbReference type="GO" id="GO:0030835">
    <property type="term" value="P:negative regulation of actin filament depolymerization"/>
    <property type="evidence" value="ECO:0007669"/>
    <property type="project" value="TreeGrafter"/>
</dbReference>
<dbReference type="InterPro" id="IPR001849">
    <property type="entry name" value="PH_domain"/>
</dbReference>
<dbReference type="Proteomes" id="UP001066276">
    <property type="component" value="Chromosome 5"/>
</dbReference>
<evidence type="ECO:0000256" key="7">
    <source>
        <dbReference type="ARBA" id="ARBA00054898"/>
    </source>
</evidence>
<evidence type="ECO:0000256" key="9">
    <source>
        <dbReference type="ARBA" id="ARBA00067093"/>
    </source>
</evidence>
<dbReference type="PANTHER" id="PTHR22903:SF3">
    <property type="entry name" value="PLECKSTRIN HOMOLOGY DOMAIN-CONTAINING FAMILY H MEMBER 2"/>
    <property type="match status" value="1"/>
</dbReference>
<sequence length="2501" mass="282616">MPHPPTHPDDRVLERELNRLRVEQTRLKLKKQQLDLDRQSLEVERERQKLGLETHGGSSSIPHSHPAKEHDSRNLHKIVTPYKEGDNINKWFAALERACVVQDVPQRQWAAILWLSFSGKGRDRLLTVKESEANDFKVLMNALLDGYGLTTEQYRMKFRETKKESSQDLVDFVDHSVKALEGWLHGSKVTDYESLDNLILREHILNNCVSDLLHQYLVDSDLTSPQELGKKADKWVRTRVNRKVHTGVDKDSKKKDGNDLETSAWSDVELEAHAAMLGIPGHIFALTRAQAKKQKGQGYLDPGRMDQVLPKARASRSKALPTIPPSTVDSTSEEEEFPPCAEPTPEELEADTAELLGEGGPVREELSVAQHTCPTLEGLRQQAVKQANGDVSDSHRVYWEDNLVYTEARDPKPGTARRLVIPQEYRKFLLTLTHDIPLAGHLGQMKTWDRLVPLFHWPRMSEDTKEFCKSCETCQASGKTGGTPKAPLIPLPVVGVPFERVGVDIVGPLDPPTASGNRFILVVVDHATRYPEAIPLRTTTAPAVAKALLGIFSRVGFPKEVVSDRGRNFMSAYLKAMWKECGVTYKFTTPYHPQTNGLVKRFNKTLKGMIMGLPEKLRRRWDILLPCLLFAYREVPQKGVGFSPFELLFGHPVRGPLTLVKEGWEQPLKAPKQDIVDYVLGLRSRMAEYMKKASKNLQASQELQKQWHDQKAVLVQYQPGQKVWVLEPVAPRALQDKWFGPHIIVEKKGEVTYLVDLGTARSPLRVLHVNRLKPYYDRADLTLLMATDEGQEEESDPLPDLFSSTEQDALVEGVVLADCLTAEQKDHCINLLGQFSELFSTVPGTTSWCEHTIDTGDSLPVKSKIYRQLDHVRDCIKQEVQKMLELGVVEHSECPWASPVVLVPKPHSKDGKKEMRFCVDYRGLNQVTKTDAHPIPRADELIDTLASAKYLSTFDLTAGYWQIKLSEYAKAKTAFSTIGGHYQFTVMPFGLKNAPATFQRINMAEQSELEADVDWKERCISLESQLMKFRVQASKIRELLAEKMQQLEKQVIDANRRAEKAYHQVQVMEEKLKEANVQTSETETRLYKRCQDLESLVQEKDDMIQHLEQQLEEQKEIRLQEAKTIEEKAAKIKDWVTVKLHELEMENQNLRQSNKNYSEEIKTIQSRMQEIQEKKNSVSVTQKPGEGQRLSSLTFGCFLNRAKSPQQQVIRTEGSSKTSAKELDFCERHSPLGKELRERSVGCQAQENSKDQRPINQNYVTNDHVRKGQASYAVIDLDDSVSKSSSINTNNWSSDEEEGQKPQAKPRCASTLSSHTSEEGSGFCRMGSEMYLTASDDSSSFYEEDGFEGQRPEDRVLCSWVLGSQRKSKNHPPRKCLSECLSKERDVDSSSDELSRKFQSQRLDYSTSSSEANTPSPSLALKHPSASSAWGTYFSTPAHSASRLPPQKLQTPNAFNVSFALTKKHLSQPQLNSDRMFGRNRNALSMIRPFRLQETDIDLVDGQHMDILENMESAYDERAFFHESAQNESSTEQDVSEATGKAATNTPPTPPLHRFPSWESRIYAIAKSGIRMSEALSVDLIKRNGCSVPLNSTSGSYTSLIYKNMTSPVYTTLKGKATQISTSPFADDSSGSEEEASSRSSSRTSESDSRNISDPNSPRAMKRGVSLSSMTSESDYAIPPDAYSTDTEYSEPEQKLLKTGSSSSDNGKNEPWEKSGYLLKLGGKVKTWRRRWFVLKGGELLYYKSPSDVIRKPEGQMELSTSSHIVRSEGKQTVQLITEKRTYYLSADSPNILEEWVRVLQNVLRVQAASALFTQPEIKPTAKGFLSKVKHGYSKRVWCTLVGKTLYYFRGPEDKFPLGQIKLWEGKVEEVDRSCDSDEDYEANGRSLLSTHYTIVIHPQEQGPTYLLIGSKHEKDTWLYHLTVAAGSPNVTVGSEFEQLICKLMSLEEEPCTEIWSHPTLCYTKDGITSPLTTLPSEALQTEAKKLFKTCQLFINAAVDSPAIDYHVSLSQSALQVCLTHPELQNEMYCQLVKQTTQSQPQSQPVPVQGWQLLALCVGLFLPQHPFFWLLKLHLQRNADSRTEIGKYAIYCQRCVERTQKNGDREARPSRMEILSILLRHPYHHSLPFSIPVHFMNSTYQVVGFDASTSVEEFLCTLNQESGMRNPAQSGFALFTDDPSGKDVEHCLRGNIKICDIISKWEQASKEQQPGKCEGTKTVRLTYKNRLCFSMQARGETDREKLLLMYQTNDQIVKGLFPVNKDLALEMAALLAQVENGDYERPFSTPSGQATTQSKSNQTVKQILEKFYPHMYRNGCSEEQLRLLRQRLSTRWMSLRGHSAADCVRIYLTVARKWTFFGAKLFSAKPLAPSPLETTFTWLAVHEDGISVLEYSSMRLLTTYVYKNLMTFGGYRDDFMLVVGSSHTKEKSTEKLIFGMERPKILEITLLIASYINTFHQQKGAAHHLSAPALLTSRAEEHKSKQGGNQPLLSSNRPTKGPTLL</sequence>
<evidence type="ECO:0000256" key="1">
    <source>
        <dbReference type="ARBA" id="ARBA00004413"/>
    </source>
</evidence>
<dbReference type="SUPFAM" id="SSF50729">
    <property type="entry name" value="PH domain-like"/>
    <property type="match status" value="2"/>
</dbReference>
<dbReference type="CDD" id="cd13206">
    <property type="entry name" value="FERM_C-lobe_PLEKHH1_PLEKHH2"/>
    <property type="match status" value="1"/>
</dbReference>
<dbReference type="Pfam" id="PF00078">
    <property type="entry name" value="RVT_1"/>
    <property type="match status" value="1"/>
</dbReference>
<feature type="region of interest" description="Disordered" evidence="11">
    <location>
        <begin position="1524"/>
        <end position="1554"/>
    </location>
</feature>
<dbReference type="GO" id="GO:0003676">
    <property type="term" value="F:nucleic acid binding"/>
    <property type="evidence" value="ECO:0007669"/>
    <property type="project" value="InterPro"/>
</dbReference>
<feature type="domain" description="Integrase catalytic" evidence="14">
    <location>
        <begin position="493"/>
        <end position="652"/>
    </location>
</feature>
<dbReference type="Pfam" id="PF00373">
    <property type="entry name" value="FERM_M"/>
    <property type="match status" value="1"/>
</dbReference>
<dbReference type="GO" id="GO:0004523">
    <property type="term" value="F:RNA-DNA hybrid ribonuclease activity"/>
    <property type="evidence" value="ECO:0007669"/>
    <property type="project" value="UniProtKB-EC"/>
</dbReference>
<organism evidence="16 17">
    <name type="scientific">Pleurodeles waltl</name>
    <name type="common">Iberian ribbed newt</name>
    <dbReference type="NCBI Taxonomy" id="8319"/>
    <lineage>
        <taxon>Eukaryota</taxon>
        <taxon>Metazoa</taxon>
        <taxon>Chordata</taxon>
        <taxon>Craniata</taxon>
        <taxon>Vertebrata</taxon>
        <taxon>Euteleostomi</taxon>
        <taxon>Amphibia</taxon>
        <taxon>Batrachia</taxon>
        <taxon>Caudata</taxon>
        <taxon>Salamandroidea</taxon>
        <taxon>Salamandridae</taxon>
        <taxon>Pleurodelinae</taxon>
        <taxon>Pleurodeles</taxon>
    </lineage>
</organism>
<feature type="compositionally biased region" description="Polar residues" evidence="11">
    <location>
        <begin position="1282"/>
        <end position="1293"/>
    </location>
</feature>
<dbReference type="Gene3D" id="1.20.80.10">
    <property type="match status" value="1"/>
</dbReference>
<evidence type="ECO:0000313" key="16">
    <source>
        <dbReference type="EMBL" id="KAJ1157182.1"/>
    </source>
</evidence>
<feature type="domain" description="FERM" evidence="13">
    <location>
        <begin position="2129"/>
        <end position="2459"/>
    </location>
</feature>
<feature type="domain" description="PH" evidence="12">
    <location>
        <begin position="1711"/>
        <end position="1805"/>
    </location>
</feature>